<evidence type="ECO:0000256" key="1">
    <source>
        <dbReference type="ARBA" id="ARBA00003778"/>
    </source>
</evidence>
<dbReference type="PANTHER" id="PTHR13622:SF8">
    <property type="entry name" value="THIAMIN PYROPHOSPHOKINASE 1"/>
    <property type="match status" value="1"/>
</dbReference>
<dbReference type="InterPro" id="IPR031804">
    <property type="entry name" value="DUF4743"/>
</dbReference>
<dbReference type="GO" id="GO:0044715">
    <property type="term" value="F:8-oxo-dGDP phosphatase activity"/>
    <property type="evidence" value="ECO:0007669"/>
    <property type="project" value="UniProtKB-ARBA"/>
</dbReference>
<dbReference type="PANTHER" id="PTHR13622">
    <property type="entry name" value="THIAMIN PYROPHOSPHOKINASE"/>
    <property type="match status" value="1"/>
</dbReference>
<evidence type="ECO:0000313" key="5">
    <source>
        <dbReference type="Proteomes" id="UP000747110"/>
    </source>
</evidence>
<dbReference type="InterPro" id="IPR015797">
    <property type="entry name" value="NUDIX_hydrolase-like_dom_sf"/>
</dbReference>
<organism evidence="3 5">
    <name type="scientific">Volvox reticuliferus</name>
    <dbReference type="NCBI Taxonomy" id="1737510"/>
    <lineage>
        <taxon>Eukaryota</taxon>
        <taxon>Viridiplantae</taxon>
        <taxon>Chlorophyta</taxon>
        <taxon>core chlorophytes</taxon>
        <taxon>Chlorophyceae</taxon>
        <taxon>CS clade</taxon>
        <taxon>Chlamydomonadales</taxon>
        <taxon>Volvocaceae</taxon>
        <taxon>Volvox</taxon>
    </lineage>
</organism>
<comment type="function">
    <text evidence="1">Probably mediates the hydrolysis of some nucleoside diphosphate derivatives.</text>
</comment>
<evidence type="ECO:0000313" key="3">
    <source>
        <dbReference type="EMBL" id="GIL75642.1"/>
    </source>
</evidence>
<feature type="domain" description="Nudix hydrolase" evidence="2">
    <location>
        <begin position="177"/>
        <end position="318"/>
    </location>
</feature>
<dbReference type="InterPro" id="IPR000086">
    <property type="entry name" value="NUDIX_hydrolase_dom"/>
</dbReference>
<comment type="caution">
    <text evidence="3">The sequence shown here is derived from an EMBL/GenBank/DDBJ whole genome shotgun (WGS) entry which is preliminary data.</text>
</comment>
<evidence type="ECO:0000259" key="2">
    <source>
        <dbReference type="PROSITE" id="PS51462"/>
    </source>
</evidence>
<dbReference type="EMBL" id="BNCQ01000040">
    <property type="protein sequence ID" value="GIM11731.1"/>
    <property type="molecule type" value="Genomic_DNA"/>
</dbReference>
<dbReference type="AlphaFoldDB" id="A0A8J4C6I7"/>
<dbReference type="SUPFAM" id="SSF55811">
    <property type="entry name" value="Nudix"/>
    <property type="match status" value="1"/>
</dbReference>
<dbReference type="OrthoDB" id="10261522at2759"/>
<keyword evidence="5" id="KW-1185">Reference proteome</keyword>
<dbReference type="CDD" id="cd03676">
    <property type="entry name" value="NUDIX_Tnr3_like"/>
    <property type="match status" value="1"/>
</dbReference>
<dbReference type="EMBL" id="BNCP01000007">
    <property type="protein sequence ID" value="GIL75642.1"/>
    <property type="molecule type" value="Genomic_DNA"/>
</dbReference>
<proteinExistence type="predicted"/>
<dbReference type="Pfam" id="PF00293">
    <property type="entry name" value="NUDIX"/>
    <property type="match status" value="1"/>
</dbReference>
<dbReference type="Proteomes" id="UP000747110">
    <property type="component" value="Unassembled WGS sequence"/>
</dbReference>
<protein>
    <recommendedName>
        <fullName evidence="2">Nudix hydrolase domain-containing protein</fullName>
    </recommendedName>
</protein>
<evidence type="ECO:0000313" key="4">
    <source>
        <dbReference type="EMBL" id="GIM11731.1"/>
    </source>
</evidence>
<dbReference type="Gene3D" id="3.90.79.10">
    <property type="entry name" value="Nucleoside Triphosphate Pyrophosphohydrolase"/>
    <property type="match status" value="1"/>
</dbReference>
<reference evidence="3" key="1">
    <citation type="journal article" date="2021" name="Proc. Natl. Acad. Sci. U.S.A.">
        <title>Three genomes in the algal genus Volvox reveal the fate of a haploid sex-determining region after a transition to homothallism.</title>
        <authorList>
            <person name="Yamamoto K."/>
            <person name="Hamaji T."/>
            <person name="Kawai-Toyooka H."/>
            <person name="Matsuzaki R."/>
            <person name="Takahashi F."/>
            <person name="Nishimura Y."/>
            <person name="Kawachi M."/>
            <person name="Noguchi H."/>
            <person name="Minakuchi Y."/>
            <person name="Umen J.G."/>
            <person name="Toyoda A."/>
            <person name="Nozaki H."/>
        </authorList>
    </citation>
    <scope>NUCLEOTIDE SEQUENCE</scope>
    <source>
        <strain evidence="4">NIES-3785</strain>
        <strain evidence="3">NIES-3786</strain>
    </source>
</reference>
<gene>
    <name evidence="3" type="ORF">Vretifemale_5384</name>
    <name evidence="4" type="ORF">Vretimale_15195</name>
</gene>
<accession>A0A8J4C6I7</accession>
<dbReference type="PROSITE" id="PS51462">
    <property type="entry name" value="NUDIX"/>
    <property type="match status" value="1"/>
</dbReference>
<dbReference type="Pfam" id="PF15916">
    <property type="entry name" value="DUF4743"/>
    <property type="match status" value="1"/>
</dbReference>
<dbReference type="FunFam" id="3.90.79.10:FF:000019">
    <property type="entry name" value="Thiamin pyrophosphokinase, putative"/>
    <property type="match status" value="1"/>
</dbReference>
<name>A0A8J4C6I7_9CHLO</name>
<dbReference type="Proteomes" id="UP000722791">
    <property type="component" value="Unassembled WGS sequence"/>
</dbReference>
<sequence length="348" mass="38217">MRCACRQAARATSRLYVLRQPRAYCATQLSLATHVTTGVTCPAPRNLELEMGSLDGFIQRVRECNTGLEELPTLTPFLIDGKEVGKLKPRFVDQLRRFPKVFIVEGTPGLSGRVTLAPELDTCDKRSAKVADVLQVLRTEGFITGWRDELYPVVAAFDDLPLLLVERAAATHLGIKAYGVHINGFVRDPVTGALRLWVARRSLTKPNWPGKLDHIVAGGQPHGLSCRDNVLKECAEEAGIPRELAATARPVGAVSYLTIAANGYKPDVLFCYDLELPADFIPTPQDGEVSEFNLKPIEEVAEIVATSTEFKTNCCLVIVDFLIRHGYITPEQKGYLQLVAALRSGDCS</sequence>